<dbReference type="RefSeq" id="WP_012595092.1">
    <property type="nucleotide sequence ID" value="NC_011726.1"/>
</dbReference>
<name>B7JWX0_RIPO1</name>
<dbReference type="EMBL" id="CP001287">
    <property type="protein sequence ID" value="ACK65819.1"/>
    <property type="molecule type" value="Genomic_DNA"/>
</dbReference>
<dbReference type="HOGENOM" id="CLU_097183_0_0_3"/>
<dbReference type="KEGG" id="cyp:PCC8801_1773"/>
<proteinExistence type="predicted"/>
<dbReference type="STRING" id="41431.PCC8801_1773"/>
<gene>
    <name evidence="1" type="ordered locus">PCC8801_1773</name>
</gene>
<protein>
    <submittedName>
        <fullName evidence="1">Uncharacterized protein</fullName>
    </submittedName>
</protein>
<keyword evidence="2" id="KW-1185">Reference proteome</keyword>
<sequence>MDSVHYQSLSFQLEGQFLGFISKPNGQLKSLRLSIDKRELRIKLDKGLRGSLGTGLASGDWIQVLGEQKFKGSFSEFKLKAFQVNRLSCSLECKENKTTNSLETAPSSCSKKGKILLCNKSDCAKNGGRQLYEELQKTLCRLGLEESVTIQKTSCQKRCSKAPNMILMPGKAKCSKPNPKTIDNLLRDHYLETLQNNG</sequence>
<evidence type="ECO:0000313" key="1">
    <source>
        <dbReference type="EMBL" id="ACK65819.1"/>
    </source>
</evidence>
<dbReference type="Gene3D" id="3.40.30.10">
    <property type="entry name" value="Glutaredoxin"/>
    <property type="match status" value="1"/>
</dbReference>
<accession>B7JWX0</accession>
<dbReference type="eggNOG" id="COG3411">
    <property type="taxonomic scope" value="Bacteria"/>
</dbReference>
<dbReference type="Proteomes" id="UP000008204">
    <property type="component" value="Chromosome"/>
</dbReference>
<reference evidence="2" key="1">
    <citation type="journal article" date="2011" name="MBio">
        <title>Novel metabolic attributes of the genus Cyanothece, comprising a group of unicellular nitrogen-fixing Cyanobacteria.</title>
        <authorList>
            <person name="Bandyopadhyay A."/>
            <person name="Elvitigala T."/>
            <person name="Welsh E."/>
            <person name="Stockel J."/>
            <person name="Liberton M."/>
            <person name="Min H."/>
            <person name="Sherman L.A."/>
            <person name="Pakrasi H.B."/>
        </authorList>
    </citation>
    <scope>NUCLEOTIDE SEQUENCE [LARGE SCALE GENOMIC DNA]</scope>
    <source>
        <strain evidence="2">PCC 8801</strain>
    </source>
</reference>
<organism evidence="1 2">
    <name type="scientific">Rippkaea orientalis (strain PCC 8801 / RF-1)</name>
    <name type="common">Cyanothece sp. (strain PCC 8801)</name>
    <dbReference type="NCBI Taxonomy" id="41431"/>
    <lineage>
        <taxon>Bacteria</taxon>
        <taxon>Bacillati</taxon>
        <taxon>Cyanobacteriota</taxon>
        <taxon>Cyanophyceae</taxon>
        <taxon>Oscillatoriophycideae</taxon>
        <taxon>Chroococcales</taxon>
        <taxon>Aphanothecaceae</taxon>
        <taxon>Rippkaea</taxon>
        <taxon>Rippkaea orientalis</taxon>
    </lineage>
</organism>
<dbReference type="OrthoDB" id="465045at2"/>
<dbReference type="AlphaFoldDB" id="B7JWX0"/>
<dbReference type="CDD" id="cd02980">
    <property type="entry name" value="TRX_Fd_family"/>
    <property type="match status" value="1"/>
</dbReference>
<dbReference type="SUPFAM" id="SSF52833">
    <property type="entry name" value="Thioredoxin-like"/>
    <property type="match status" value="1"/>
</dbReference>
<dbReference type="InterPro" id="IPR036249">
    <property type="entry name" value="Thioredoxin-like_sf"/>
</dbReference>
<evidence type="ECO:0000313" key="2">
    <source>
        <dbReference type="Proteomes" id="UP000008204"/>
    </source>
</evidence>